<protein>
    <submittedName>
        <fullName evidence="7">TetR/AcrR family transcriptional regulator</fullName>
    </submittedName>
</protein>
<keyword evidence="3" id="KW-0804">Transcription</keyword>
<sequence length="222" mass="24239">MVSTDAGAQPDPTARTADVPSSDLAASGEPRTRSKRPGGRSARVQEQVLTATLALLTEREIDTISVADIAARANVAETTVYRRWGSRTGVVSEAVMKLAVANNPPPRTGSLAEDLMTLAKQVAMLIGRPEVRRLLRAVYALSGDPEIDEARTAFYAARFEIARHIIEQAQQRNEIGTDIDSDDVIESLVAPMYFRILVSGREVTEEFVERCVRDTLLLFAGK</sequence>
<dbReference type="InterPro" id="IPR001647">
    <property type="entry name" value="HTH_TetR"/>
</dbReference>
<reference evidence="7 8" key="1">
    <citation type="submission" date="2024-03" db="EMBL/GenBank/DDBJ databases">
        <title>Natural products discovery in diverse microorganisms through a two-stage MS feature dereplication strategy.</title>
        <authorList>
            <person name="Zhang R."/>
        </authorList>
    </citation>
    <scope>NUCLEOTIDE SEQUENCE [LARGE SCALE GENOMIC DNA]</scope>
    <source>
        <strain evidence="7 8">18930</strain>
    </source>
</reference>
<dbReference type="EMBL" id="CP147846">
    <property type="protein sequence ID" value="WXG67635.1"/>
    <property type="molecule type" value="Genomic_DNA"/>
</dbReference>
<dbReference type="InterPro" id="IPR036271">
    <property type="entry name" value="Tet_transcr_reg_TetR-rel_C_sf"/>
</dbReference>
<dbReference type="Proteomes" id="UP001432000">
    <property type="component" value="Chromosome"/>
</dbReference>
<name>A0ABZ2PEW8_9NOCA</name>
<organism evidence="7 8">
    <name type="scientific">Rhodococcus sovatensis</name>
    <dbReference type="NCBI Taxonomy" id="1805840"/>
    <lineage>
        <taxon>Bacteria</taxon>
        <taxon>Bacillati</taxon>
        <taxon>Actinomycetota</taxon>
        <taxon>Actinomycetes</taxon>
        <taxon>Mycobacteriales</taxon>
        <taxon>Nocardiaceae</taxon>
        <taxon>Rhodococcus</taxon>
    </lineage>
</organism>
<dbReference type="Pfam" id="PF16859">
    <property type="entry name" value="TetR_C_11"/>
    <property type="match status" value="1"/>
</dbReference>
<accession>A0ABZ2PEW8</accession>
<keyword evidence="8" id="KW-1185">Reference proteome</keyword>
<feature type="DNA-binding region" description="H-T-H motif" evidence="4">
    <location>
        <begin position="65"/>
        <end position="84"/>
    </location>
</feature>
<evidence type="ECO:0000256" key="2">
    <source>
        <dbReference type="ARBA" id="ARBA00023125"/>
    </source>
</evidence>
<feature type="domain" description="HTH tetR-type" evidence="6">
    <location>
        <begin position="42"/>
        <end position="102"/>
    </location>
</feature>
<dbReference type="InterPro" id="IPR009057">
    <property type="entry name" value="Homeodomain-like_sf"/>
</dbReference>
<keyword evidence="2 4" id="KW-0238">DNA-binding</keyword>
<dbReference type="InterPro" id="IPR011075">
    <property type="entry name" value="TetR_C"/>
</dbReference>
<feature type="region of interest" description="Disordered" evidence="5">
    <location>
        <begin position="1"/>
        <end position="43"/>
    </location>
</feature>
<evidence type="ECO:0000256" key="1">
    <source>
        <dbReference type="ARBA" id="ARBA00023015"/>
    </source>
</evidence>
<evidence type="ECO:0000313" key="7">
    <source>
        <dbReference type="EMBL" id="WXG67635.1"/>
    </source>
</evidence>
<dbReference type="RefSeq" id="WP_338887320.1">
    <property type="nucleotide sequence ID" value="NZ_CP147846.1"/>
</dbReference>
<evidence type="ECO:0000259" key="6">
    <source>
        <dbReference type="PROSITE" id="PS50977"/>
    </source>
</evidence>
<evidence type="ECO:0000313" key="8">
    <source>
        <dbReference type="Proteomes" id="UP001432000"/>
    </source>
</evidence>
<dbReference type="InterPro" id="IPR050109">
    <property type="entry name" value="HTH-type_TetR-like_transc_reg"/>
</dbReference>
<dbReference type="SUPFAM" id="SSF48498">
    <property type="entry name" value="Tetracyclin repressor-like, C-terminal domain"/>
    <property type="match status" value="1"/>
</dbReference>
<dbReference type="PANTHER" id="PTHR30055">
    <property type="entry name" value="HTH-TYPE TRANSCRIPTIONAL REGULATOR RUTR"/>
    <property type="match status" value="1"/>
</dbReference>
<keyword evidence="1" id="KW-0805">Transcription regulation</keyword>
<dbReference type="Pfam" id="PF00440">
    <property type="entry name" value="TetR_N"/>
    <property type="match status" value="1"/>
</dbReference>
<proteinExistence type="predicted"/>
<dbReference type="Gene3D" id="1.10.357.10">
    <property type="entry name" value="Tetracycline Repressor, domain 2"/>
    <property type="match status" value="1"/>
</dbReference>
<dbReference type="Gene3D" id="1.10.10.60">
    <property type="entry name" value="Homeodomain-like"/>
    <property type="match status" value="1"/>
</dbReference>
<evidence type="ECO:0000256" key="4">
    <source>
        <dbReference type="PROSITE-ProRule" id="PRU00335"/>
    </source>
</evidence>
<evidence type="ECO:0000256" key="3">
    <source>
        <dbReference type="ARBA" id="ARBA00023163"/>
    </source>
</evidence>
<dbReference type="PROSITE" id="PS50977">
    <property type="entry name" value="HTH_TETR_2"/>
    <property type="match status" value="1"/>
</dbReference>
<dbReference type="PANTHER" id="PTHR30055:SF148">
    <property type="entry name" value="TETR-FAMILY TRANSCRIPTIONAL REGULATOR"/>
    <property type="match status" value="1"/>
</dbReference>
<gene>
    <name evidence="7" type="ORF">WDS16_20740</name>
</gene>
<evidence type="ECO:0000256" key="5">
    <source>
        <dbReference type="SAM" id="MobiDB-lite"/>
    </source>
</evidence>
<dbReference type="SUPFAM" id="SSF46689">
    <property type="entry name" value="Homeodomain-like"/>
    <property type="match status" value="1"/>
</dbReference>